<evidence type="ECO:0000313" key="3">
    <source>
        <dbReference type="Proteomes" id="UP000541444"/>
    </source>
</evidence>
<dbReference type="InterPro" id="IPR038718">
    <property type="entry name" value="SNF2-like_sf"/>
</dbReference>
<dbReference type="Pfam" id="PF00176">
    <property type="entry name" value="SNF2-rel_dom"/>
    <property type="match status" value="1"/>
</dbReference>
<gene>
    <name evidence="2" type="ORF">GIB67_041612</name>
</gene>
<dbReference type="GO" id="GO:0015616">
    <property type="term" value="F:DNA translocase activity"/>
    <property type="evidence" value="ECO:0007669"/>
    <property type="project" value="TreeGrafter"/>
</dbReference>
<name>A0A7J7MQI9_9MAGN</name>
<dbReference type="Gene3D" id="3.40.50.10810">
    <property type="entry name" value="Tandem AAA-ATPase domain"/>
    <property type="match status" value="1"/>
</dbReference>
<protein>
    <recommendedName>
        <fullName evidence="1">Helicase ATP-binding domain-containing protein</fullName>
    </recommendedName>
</protein>
<evidence type="ECO:0000313" key="2">
    <source>
        <dbReference type="EMBL" id="KAF6157151.1"/>
    </source>
</evidence>
<dbReference type="GO" id="GO:0045003">
    <property type="term" value="P:double-strand break repair via synthesis-dependent strand annealing"/>
    <property type="evidence" value="ECO:0007669"/>
    <property type="project" value="TreeGrafter"/>
</dbReference>
<dbReference type="EMBL" id="JACGCM010001281">
    <property type="protein sequence ID" value="KAF6157151.1"/>
    <property type="molecule type" value="Genomic_DNA"/>
</dbReference>
<dbReference type="GO" id="GO:0005634">
    <property type="term" value="C:nucleus"/>
    <property type="evidence" value="ECO:0007669"/>
    <property type="project" value="TreeGrafter"/>
</dbReference>
<proteinExistence type="predicted"/>
<dbReference type="Proteomes" id="UP000541444">
    <property type="component" value="Unassembled WGS sequence"/>
</dbReference>
<dbReference type="PANTHER" id="PTHR45629:SF7">
    <property type="entry name" value="DNA EXCISION REPAIR PROTEIN ERCC-6-RELATED"/>
    <property type="match status" value="1"/>
</dbReference>
<dbReference type="AlphaFoldDB" id="A0A7J7MQI9"/>
<dbReference type="GO" id="GO:0005524">
    <property type="term" value="F:ATP binding"/>
    <property type="evidence" value="ECO:0007669"/>
    <property type="project" value="InterPro"/>
</dbReference>
<dbReference type="InterPro" id="IPR027417">
    <property type="entry name" value="P-loop_NTPase"/>
</dbReference>
<dbReference type="InterPro" id="IPR014001">
    <property type="entry name" value="Helicase_ATP-bd"/>
</dbReference>
<dbReference type="OrthoDB" id="1262766at2759"/>
<dbReference type="Gene3D" id="2.130.10.10">
    <property type="entry name" value="YVTN repeat-like/Quinoprotein amine dehydrogenase"/>
    <property type="match status" value="1"/>
</dbReference>
<dbReference type="SUPFAM" id="SSF52540">
    <property type="entry name" value="P-loop containing nucleoside triphosphate hydrolases"/>
    <property type="match status" value="1"/>
</dbReference>
<dbReference type="PROSITE" id="PS51192">
    <property type="entry name" value="HELICASE_ATP_BIND_1"/>
    <property type="match status" value="1"/>
</dbReference>
<sequence length="415" mass="46960">MSGLVKLFRGDTMDQRNLARNMTLVQIDIARKAKRVAENLGTTNNLNPRVRKVVLITFATWYDAEKEFRDRLWTTIKQKFIVPEEAIKLALMTMGKDWREHIVQKRKVIDIEDDLEQALDQIDAGEVDLIVLSGPECIGRVKGFDGELLVKKAIIVTPTSLVSNWESKIKKWVGERVRLVALCESSGDDIICGIDSFIRPRGPFQMHSSKFDKSGSCDLLICGEAHRLKNDQTLTNRALAALSYKRRILLSGTPMQARQHLVLLIDLPHQTPIVCGREPTATKKKRKLGDERSAELSAKMNQGQLSTWRMLYGMDIIYDKGLVIVADNFRYLYSVDMRSNSQTGEVGLIHKKGTKVVRLQCNPLQPNLHLICGNDHFARLRDMHKLGAESSPKNLPHGRVVNSAYFFPHSGSKNF</sequence>
<dbReference type="InterPro" id="IPR015943">
    <property type="entry name" value="WD40/YVTN_repeat-like_dom_sf"/>
</dbReference>
<organism evidence="2 3">
    <name type="scientific">Kingdonia uniflora</name>
    <dbReference type="NCBI Taxonomy" id="39325"/>
    <lineage>
        <taxon>Eukaryota</taxon>
        <taxon>Viridiplantae</taxon>
        <taxon>Streptophyta</taxon>
        <taxon>Embryophyta</taxon>
        <taxon>Tracheophyta</taxon>
        <taxon>Spermatophyta</taxon>
        <taxon>Magnoliopsida</taxon>
        <taxon>Ranunculales</taxon>
        <taxon>Circaeasteraceae</taxon>
        <taxon>Kingdonia</taxon>
    </lineage>
</organism>
<dbReference type="InterPro" id="IPR000330">
    <property type="entry name" value="SNF2_N"/>
</dbReference>
<dbReference type="GO" id="GO:0007131">
    <property type="term" value="P:reciprocal meiotic recombination"/>
    <property type="evidence" value="ECO:0007669"/>
    <property type="project" value="TreeGrafter"/>
</dbReference>
<dbReference type="PANTHER" id="PTHR45629">
    <property type="entry name" value="SNF2/RAD54 FAMILY MEMBER"/>
    <property type="match status" value="1"/>
</dbReference>
<reference evidence="2 3" key="1">
    <citation type="journal article" date="2020" name="IScience">
        <title>Genome Sequencing of the Endangered Kingdonia uniflora (Circaeasteraceae, Ranunculales) Reveals Potential Mechanisms of Evolutionary Specialization.</title>
        <authorList>
            <person name="Sun Y."/>
            <person name="Deng T."/>
            <person name="Zhang A."/>
            <person name="Moore M.J."/>
            <person name="Landis J.B."/>
            <person name="Lin N."/>
            <person name="Zhang H."/>
            <person name="Zhang X."/>
            <person name="Huang J."/>
            <person name="Zhang X."/>
            <person name="Sun H."/>
            <person name="Wang H."/>
        </authorList>
    </citation>
    <scope>NUCLEOTIDE SEQUENCE [LARGE SCALE GENOMIC DNA]</scope>
    <source>
        <strain evidence="2">TB1705</strain>
        <tissue evidence="2">Leaf</tissue>
    </source>
</reference>
<dbReference type="InterPro" id="IPR050496">
    <property type="entry name" value="SNF2_RAD54_helicase_repair"/>
</dbReference>
<evidence type="ECO:0000259" key="1">
    <source>
        <dbReference type="PROSITE" id="PS51192"/>
    </source>
</evidence>
<comment type="caution">
    <text evidence="2">The sequence shown here is derived from an EMBL/GenBank/DDBJ whole genome shotgun (WGS) entry which is preliminary data.</text>
</comment>
<keyword evidence="3" id="KW-1185">Reference proteome</keyword>
<accession>A0A7J7MQI9</accession>
<feature type="domain" description="Helicase ATP-binding" evidence="1">
    <location>
        <begin position="151"/>
        <end position="272"/>
    </location>
</feature>